<accession>A0A699YJG0</accession>
<evidence type="ECO:0000256" key="3">
    <source>
        <dbReference type="PROSITE-ProRule" id="PRU00023"/>
    </source>
</evidence>
<dbReference type="SUPFAM" id="SSF48403">
    <property type="entry name" value="Ankyrin repeat"/>
    <property type="match status" value="1"/>
</dbReference>
<protein>
    <submittedName>
        <fullName evidence="5">Uncharacterized protein</fullName>
    </submittedName>
</protein>
<feature type="repeat" description="ANK" evidence="3">
    <location>
        <begin position="12"/>
        <end position="44"/>
    </location>
</feature>
<comment type="caution">
    <text evidence="5">The sequence shown here is derived from an EMBL/GenBank/DDBJ whole genome shotgun (WGS) entry which is preliminary data.</text>
</comment>
<evidence type="ECO:0000256" key="2">
    <source>
        <dbReference type="ARBA" id="ARBA00023043"/>
    </source>
</evidence>
<reference evidence="5 6" key="1">
    <citation type="submission" date="2020-02" db="EMBL/GenBank/DDBJ databases">
        <title>Draft genome sequence of Haematococcus lacustris strain NIES-144.</title>
        <authorList>
            <person name="Morimoto D."/>
            <person name="Nakagawa S."/>
            <person name="Yoshida T."/>
            <person name="Sawayama S."/>
        </authorList>
    </citation>
    <scope>NUCLEOTIDE SEQUENCE [LARGE SCALE GENOMIC DNA]</scope>
    <source>
        <strain evidence="5 6">NIES-144</strain>
    </source>
</reference>
<dbReference type="InterPro" id="IPR002110">
    <property type="entry name" value="Ankyrin_rpt"/>
</dbReference>
<keyword evidence="1" id="KW-0677">Repeat</keyword>
<evidence type="ECO:0000313" key="6">
    <source>
        <dbReference type="Proteomes" id="UP000485058"/>
    </source>
</evidence>
<dbReference type="AlphaFoldDB" id="A0A699YJG0"/>
<dbReference type="SMART" id="SM00248">
    <property type="entry name" value="ANK"/>
    <property type="match status" value="2"/>
</dbReference>
<dbReference type="PANTHER" id="PTHR24173:SF74">
    <property type="entry name" value="ANKYRIN REPEAT DOMAIN-CONTAINING PROTEIN 16"/>
    <property type="match status" value="1"/>
</dbReference>
<keyword evidence="6" id="KW-1185">Reference proteome</keyword>
<dbReference type="Gene3D" id="1.25.40.20">
    <property type="entry name" value="Ankyrin repeat-containing domain"/>
    <property type="match status" value="1"/>
</dbReference>
<dbReference type="Proteomes" id="UP000485058">
    <property type="component" value="Unassembled WGS sequence"/>
</dbReference>
<feature type="compositionally biased region" description="Basic and acidic residues" evidence="4">
    <location>
        <begin position="85"/>
        <end position="98"/>
    </location>
</feature>
<evidence type="ECO:0000313" key="5">
    <source>
        <dbReference type="EMBL" id="GFH07014.1"/>
    </source>
</evidence>
<sequence>MQLSLVNCYTRMGFTPLHLAAHKEELSSLRLLLAHGADLLAGASEATQFATSVQARPGFTALHIAAQRGLSSVARVLLSFWHHHMGDSKDPRTARDNPRGTVLQKGGQELRLPATPAQMS</sequence>
<gene>
    <name evidence="5" type="ORF">HaLaN_01753</name>
</gene>
<dbReference type="PROSITE" id="PS50297">
    <property type="entry name" value="ANK_REP_REGION"/>
    <property type="match status" value="2"/>
</dbReference>
<feature type="non-terminal residue" evidence="5">
    <location>
        <position position="1"/>
    </location>
</feature>
<name>A0A699YJG0_HAELA</name>
<organism evidence="5 6">
    <name type="scientific">Haematococcus lacustris</name>
    <name type="common">Green alga</name>
    <name type="synonym">Haematococcus pluvialis</name>
    <dbReference type="NCBI Taxonomy" id="44745"/>
    <lineage>
        <taxon>Eukaryota</taxon>
        <taxon>Viridiplantae</taxon>
        <taxon>Chlorophyta</taxon>
        <taxon>core chlorophytes</taxon>
        <taxon>Chlorophyceae</taxon>
        <taxon>CS clade</taxon>
        <taxon>Chlamydomonadales</taxon>
        <taxon>Haematococcaceae</taxon>
        <taxon>Haematococcus</taxon>
    </lineage>
</organism>
<evidence type="ECO:0000256" key="1">
    <source>
        <dbReference type="ARBA" id="ARBA00022737"/>
    </source>
</evidence>
<dbReference type="PROSITE" id="PS50088">
    <property type="entry name" value="ANK_REPEAT"/>
    <property type="match status" value="2"/>
</dbReference>
<evidence type="ECO:0000256" key="4">
    <source>
        <dbReference type="SAM" id="MobiDB-lite"/>
    </source>
</evidence>
<dbReference type="InterPro" id="IPR036770">
    <property type="entry name" value="Ankyrin_rpt-contain_sf"/>
</dbReference>
<dbReference type="Pfam" id="PF12796">
    <property type="entry name" value="Ank_2"/>
    <property type="match status" value="1"/>
</dbReference>
<keyword evidence="2 3" id="KW-0040">ANK repeat</keyword>
<dbReference type="PANTHER" id="PTHR24173">
    <property type="entry name" value="ANKYRIN REPEAT CONTAINING"/>
    <property type="match status" value="1"/>
</dbReference>
<feature type="region of interest" description="Disordered" evidence="4">
    <location>
        <begin position="85"/>
        <end position="120"/>
    </location>
</feature>
<dbReference type="EMBL" id="BLLF01000069">
    <property type="protein sequence ID" value="GFH07014.1"/>
    <property type="molecule type" value="Genomic_DNA"/>
</dbReference>
<feature type="repeat" description="ANK" evidence="3">
    <location>
        <begin position="57"/>
        <end position="79"/>
    </location>
</feature>
<proteinExistence type="predicted"/>